<evidence type="ECO:0000256" key="4">
    <source>
        <dbReference type="ARBA" id="ARBA00012982"/>
    </source>
</evidence>
<evidence type="ECO:0000256" key="10">
    <source>
        <dbReference type="ARBA" id="ARBA00048807"/>
    </source>
</evidence>
<dbReference type="Proteomes" id="UP000199513">
    <property type="component" value="Unassembled WGS sequence"/>
</dbReference>
<evidence type="ECO:0000256" key="2">
    <source>
        <dbReference type="ARBA" id="ARBA00005061"/>
    </source>
</evidence>
<dbReference type="EC" id="4.1.2.50" evidence="4"/>
<gene>
    <name evidence="11" type="ORF">SAMN04488541_101871</name>
</gene>
<dbReference type="Gene3D" id="3.30.479.10">
    <property type="entry name" value="6-pyruvoyl tetrahydropterin synthase/QueD"/>
    <property type="match status" value="1"/>
</dbReference>
<dbReference type="Pfam" id="PF01242">
    <property type="entry name" value="PTPS"/>
    <property type="match status" value="1"/>
</dbReference>
<sequence length="138" mass="16180">MVYVCRKEHFNAAHRLYNPRWSDEKNTEVFGACANKYFHGHNFELIVKVKGMPDPDTACVIDLKVLSKIIKEHIIAKVDHKNLNIEVDFLQDKMPSCETLVVEFWKILEREIAKVSQARLHSITLYETHNNFVEYFGE</sequence>
<dbReference type="GO" id="GO:0046872">
    <property type="term" value="F:metal ion binding"/>
    <property type="evidence" value="ECO:0007669"/>
    <property type="project" value="UniProtKB-KW"/>
</dbReference>
<protein>
    <recommendedName>
        <fullName evidence="5">6-carboxy-5,6,7,8-tetrahydropterin synthase</fullName>
        <ecNumber evidence="4">4.1.2.50</ecNumber>
    </recommendedName>
    <alternativeName>
        <fullName evidence="9">Queuosine biosynthesis protein QueD</fullName>
    </alternativeName>
</protein>
<comment type="cofactor">
    <cofactor evidence="1">
        <name>Zn(2+)</name>
        <dbReference type="ChEBI" id="CHEBI:29105"/>
    </cofactor>
</comment>
<evidence type="ECO:0000313" key="12">
    <source>
        <dbReference type="Proteomes" id="UP000199513"/>
    </source>
</evidence>
<dbReference type="GO" id="GO:0070497">
    <property type="term" value="F:6-carboxytetrahydropterin synthase activity"/>
    <property type="evidence" value="ECO:0007669"/>
    <property type="project" value="UniProtKB-EC"/>
</dbReference>
<evidence type="ECO:0000256" key="7">
    <source>
        <dbReference type="ARBA" id="ARBA00022833"/>
    </source>
</evidence>
<comment type="catalytic activity">
    <reaction evidence="10">
        <text>7,8-dihydroneopterin 3'-triphosphate + H2O = 6-carboxy-5,6,7,8-tetrahydropterin + triphosphate + acetaldehyde + 2 H(+)</text>
        <dbReference type="Rhea" id="RHEA:27966"/>
        <dbReference type="ChEBI" id="CHEBI:15343"/>
        <dbReference type="ChEBI" id="CHEBI:15377"/>
        <dbReference type="ChEBI" id="CHEBI:15378"/>
        <dbReference type="ChEBI" id="CHEBI:18036"/>
        <dbReference type="ChEBI" id="CHEBI:58462"/>
        <dbReference type="ChEBI" id="CHEBI:61032"/>
        <dbReference type="EC" id="4.1.2.50"/>
    </reaction>
</comment>
<organism evidence="11 12">
    <name type="scientific">Thermoflexibacter ruber</name>
    <dbReference type="NCBI Taxonomy" id="1003"/>
    <lineage>
        <taxon>Bacteria</taxon>
        <taxon>Pseudomonadati</taxon>
        <taxon>Bacteroidota</taxon>
        <taxon>Cytophagia</taxon>
        <taxon>Cytophagales</taxon>
        <taxon>Thermoflexibacteraceae</taxon>
        <taxon>Thermoflexibacter</taxon>
    </lineage>
</organism>
<dbReference type="EMBL" id="FONY01000018">
    <property type="protein sequence ID" value="SFF16718.1"/>
    <property type="molecule type" value="Genomic_DNA"/>
</dbReference>
<evidence type="ECO:0000256" key="6">
    <source>
        <dbReference type="ARBA" id="ARBA00022723"/>
    </source>
</evidence>
<dbReference type="PANTHER" id="PTHR12589:SF7">
    <property type="entry name" value="6-PYRUVOYL TETRAHYDROBIOPTERIN SYNTHASE"/>
    <property type="match status" value="1"/>
</dbReference>
<dbReference type="STRING" id="1003.SAMN04488541_101871"/>
<keyword evidence="8" id="KW-0456">Lyase</keyword>
<evidence type="ECO:0000256" key="5">
    <source>
        <dbReference type="ARBA" id="ARBA00018141"/>
    </source>
</evidence>
<comment type="similarity">
    <text evidence="3">Belongs to the PTPS family. QueD subfamily.</text>
</comment>
<dbReference type="SUPFAM" id="SSF55620">
    <property type="entry name" value="Tetrahydrobiopterin biosynthesis enzymes-like"/>
    <property type="match status" value="1"/>
</dbReference>
<dbReference type="UniPathway" id="UPA00391"/>
<evidence type="ECO:0000256" key="8">
    <source>
        <dbReference type="ARBA" id="ARBA00023239"/>
    </source>
</evidence>
<evidence type="ECO:0000256" key="9">
    <source>
        <dbReference type="ARBA" id="ARBA00031449"/>
    </source>
</evidence>
<dbReference type="AlphaFoldDB" id="A0A1I2GHK8"/>
<evidence type="ECO:0000313" key="11">
    <source>
        <dbReference type="EMBL" id="SFF16718.1"/>
    </source>
</evidence>
<accession>A0A1I2GHK8</accession>
<name>A0A1I2GHK8_9BACT</name>
<dbReference type="RefSeq" id="WP_091545245.1">
    <property type="nucleotide sequence ID" value="NZ_FONY01000018.1"/>
</dbReference>
<dbReference type="InterPro" id="IPR038418">
    <property type="entry name" value="6-PTP_synth/QueD_sf"/>
</dbReference>
<comment type="pathway">
    <text evidence="2">Purine metabolism; 7-cyano-7-deazaguanine biosynthesis.</text>
</comment>
<keyword evidence="12" id="KW-1185">Reference proteome</keyword>
<evidence type="ECO:0000256" key="1">
    <source>
        <dbReference type="ARBA" id="ARBA00001947"/>
    </source>
</evidence>
<proteinExistence type="inferred from homology"/>
<evidence type="ECO:0000256" key="3">
    <source>
        <dbReference type="ARBA" id="ARBA00008900"/>
    </source>
</evidence>
<keyword evidence="7" id="KW-0862">Zinc</keyword>
<dbReference type="InterPro" id="IPR007115">
    <property type="entry name" value="6-PTP_synth/QueD"/>
</dbReference>
<keyword evidence="6" id="KW-0479">Metal-binding</keyword>
<dbReference type="PANTHER" id="PTHR12589">
    <property type="entry name" value="PYRUVOYL TETRAHYDROBIOPTERIN SYNTHASE"/>
    <property type="match status" value="1"/>
</dbReference>
<dbReference type="OrthoDB" id="9804698at2"/>
<reference evidence="12" key="1">
    <citation type="submission" date="2016-10" db="EMBL/GenBank/DDBJ databases">
        <authorList>
            <person name="Varghese N."/>
            <person name="Submissions S."/>
        </authorList>
    </citation>
    <scope>NUCLEOTIDE SEQUENCE [LARGE SCALE GENOMIC DNA]</scope>
    <source>
        <strain>GEY</strain>
        <strain evidence="12">DSM 9560</strain>
    </source>
</reference>